<evidence type="ECO:0000256" key="5">
    <source>
        <dbReference type="ARBA" id="ARBA00012613"/>
    </source>
</evidence>
<dbReference type="Gene3D" id="3.90.550.10">
    <property type="entry name" value="Spore Coat Polysaccharide Biosynthesis Protein SpsA, Chain A"/>
    <property type="match status" value="1"/>
</dbReference>
<evidence type="ECO:0000256" key="26">
    <source>
        <dbReference type="SAM" id="Phobius"/>
    </source>
</evidence>
<proteinExistence type="inferred from homology"/>
<evidence type="ECO:0000313" key="28">
    <source>
        <dbReference type="Proteomes" id="UP001152799"/>
    </source>
</evidence>
<comment type="catalytic activity">
    <reaction evidence="22">
        <text>an N(4)-{beta-D-GlcNAc-(1-&gt;2)-alpha-D-Man-(1-&gt;3)-[alpha-D-Man-(1-&gt;6)]-beta-D-Man-(1-&gt;4)-beta-D-GlcNAc-(1-&gt;4)-beta-D-GlcNAc}-L-asparaginyl-[protein] + UDP-N-acetyl-alpha-D-glucosamine = N(4)-{beta-D-GlcNAc-(1-&gt;2)-alpha-D-Man-(1-&gt;3)-[beta-D-GlcNAc-(1-&gt;2)-alpha-D-Man-(1-&gt;6)]-beta-D-Man-(1-&gt;4)-beta-D-GlcNAc-(1-&gt;4)-beta-D-GlcNAc}-L-asparaginyl-[protein] + UDP + H(+)</text>
        <dbReference type="Rhea" id="RHEA:12941"/>
        <dbReference type="Rhea" id="RHEA-COMP:13526"/>
        <dbReference type="Rhea" id="RHEA-COMP:14369"/>
        <dbReference type="ChEBI" id="CHEBI:15378"/>
        <dbReference type="ChEBI" id="CHEBI:57705"/>
        <dbReference type="ChEBI" id="CHEBI:58223"/>
        <dbReference type="ChEBI" id="CHEBI:60615"/>
        <dbReference type="ChEBI" id="CHEBI:60651"/>
        <dbReference type="EC" id="2.4.1.143"/>
    </reaction>
</comment>
<dbReference type="GO" id="GO:0046872">
    <property type="term" value="F:metal ion binding"/>
    <property type="evidence" value="ECO:0007669"/>
    <property type="project" value="UniProtKB-KW"/>
</dbReference>
<evidence type="ECO:0000256" key="22">
    <source>
        <dbReference type="ARBA" id="ARBA00093257"/>
    </source>
</evidence>
<evidence type="ECO:0000256" key="25">
    <source>
        <dbReference type="PIRSR" id="PIRSR607754-3"/>
    </source>
</evidence>
<keyword evidence="12 26" id="KW-1133">Transmembrane helix</keyword>
<evidence type="ECO:0000256" key="2">
    <source>
        <dbReference type="ARBA" id="ARBA00004323"/>
    </source>
</evidence>
<evidence type="ECO:0000256" key="24">
    <source>
        <dbReference type="PIRSR" id="PIRSR607754-2"/>
    </source>
</evidence>
<feature type="transmembrane region" description="Helical" evidence="26">
    <location>
        <begin position="30"/>
        <end position="49"/>
    </location>
</feature>
<dbReference type="AlphaFoldDB" id="A0A9P0GQ39"/>
<evidence type="ECO:0000256" key="8">
    <source>
        <dbReference type="ARBA" id="ARBA00022679"/>
    </source>
</evidence>
<dbReference type="GO" id="GO:0006487">
    <property type="term" value="P:protein N-linked glycosylation"/>
    <property type="evidence" value="ECO:0007669"/>
    <property type="project" value="TreeGrafter"/>
</dbReference>
<keyword evidence="16" id="KW-0325">Glycoprotein</keyword>
<dbReference type="GO" id="GO:0008455">
    <property type="term" value="F:alpha-1,6-mannosylglycoprotein 2-beta-N-acetylglucosaminyltransferase activity"/>
    <property type="evidence" value="ECO:0007669"/>
    <property type="project" value="UniProtKB-EC"/>
</dbReference>
<sequence>MISMKGLTRYFFVIILAAVLRKLGNIAACGVKTFVVIFFLIIIWIYVTMRNTVDDNSKMPQHLREVNGFPSESFESKIQQPYLLMDRFEKNIKHDKNITTGNPLDTGTEIDTKLLKMAQANNTKGFEKNEVEYIKLKIEEANKEQIIYNEDIFGRLNNDSLVILVQVHKRVNYLQHLIDSLAKARYIDQALIIFSHDIYEEEINDLIKAIKFCKVMQIFFPYSIQTHPDTFPGADVRDCPRNIGKQKALQIGCLNAEYPDKFSHYRESKFTQIKHHWWWKMNHVFNNLNATKKYSGFVLFLEEDHYVAEDFIHLLRLMGRQCETKPQCKFLGLGLDIMKPGPSNQAIMSLFHTNLGLAFNRETYLDSIKKCAKEFCEFDDYNWDWSLNYITNKCGKGPKLSMILRAQRVFHIGECGTHSRNANCDVGKVLAGVKNEIKSLGLYPTNIELTETKVGRPKMMENGGWGDKRDHELCLKMTRTIPNIVIS</sequence>
<evidence type="ECO:0000256" key="7">
    <source>
        <dbReference type="ARBA" id="ARBA00022676"/>
    </source>
</evidence>
<feature type="disulfide bond" evidence="25">
    <location>
        <begin position="371"/>
        <end position="394"/>
    </location>
</feature>
<evidence type="ECO:0000256" key="19">
    <source>
        <dbReference type="ARBA" id="ARBA00031203"/>
    </source>
</evidence>
<dbReference type="SUPFAM" id="SSF53448">
    <property type="entry name" value="Nucleotide-diphospho-sugar transferases"/>
    <property type="match status" value="1"/>
</dbReference>
<dbReference type="Proteomes" id="UP001152799">
    <property type="component" value="Chromosome 1"/>
</dbReference>
<evidence type="ECO:0000256" key="20">
    <source>
        <dbReference type="ARBA" id="ARBA00032552"/>
    </source>
</evidence>
<evidence type="ECO:0000256" key="13">
    <source>
        <dbReference type="ARBA" id="ARBA00023034"/>
    </source>
</evidence>
<evidence type="ECO:0000256" key="9">
    <source>
        <dbReference type="ARBA" id="ARBA00022692"/>
    </source>
</evidence>
<evidence type="ECO:0000256" key="3">
    <source>
        <dbReference type="ARBA" id="ARBA00004922"/>
    </source>
</evidence>
<organism evidence="27 28">
    <name type="scientific">Ceutorhynchus assimilis</name>
    <name type="common">cabbage seed weevil</name>
    <dbReference type="NCBI Taxonomy" id="467358"/>
    <lineage>
        <taxon>Eukaryota</taxon>
        <taxon>Metazoa</taxon>
        <taxon>Ecdysozoa</taxon>
        <taxon>Arthropoda</taxon>
        <taxon>Hexapoda</taxon>
        <taxon>Insecta</taxon>
        <taxon>Pterygota</taxon>
        <taxon>Neoptera</taxon>
        <taxon>Endopterygota</taxon>
        <taxon>Coleoptera</taxon>
        <taxon>Polyphaga</taxon>
        <taxon>Cucujiformia</taxon>
        <taxon>Curculionidae</taxon>
        <taxon>Ceutorhynchinae</taxon>
        <taxon>Ceutorhynchus</taxon>
    </lineage>
</organism>
<evidence type="ECO:0000256" key="6">
    <source>
        <dbReference type="ARBA" id="ARBA00014817"/>
    </source>
</evidence>
<feature type="binding site" evidence="23">
    <location>
        <begin position="166"/>
        <end position="170"/>
    </location>
    <ligand>
        <name>substrate</name>
    </ligand>
</feature>
<keyword evidence="28" id="KW-1185">Reference proteome</keyword>
<evidence type="ECO:0000256" key="23">
    <source>
        <dbReference type="PIRSR" id="PIRSR607754-1"/>
    </source>
</evidence>
<keyword evidence="7" id="KW-0328">Glycosyltransferase</keyword>
<keyword evidence="15 25" id="KW-1015">Disulfide bond</keyword>
<comment type="subcellular location">
    <subcellularLocation>
        <location evidence="2">Golgi apparatus membrane</location>
        <topology evidence="2">Single-pass type II membrane protein</topology>
    </subcellularLocation>
</comment>
<evidence type="ECO:0000256" key="17">
    <source>
        <dbReference type="ARBA" id="ARBA00023211"/>
    </source>
</evidence>
<dbReference type="PANTHER" id="PTHR12871">
    <property type="entry name" value="BETA-1,2-N-ACETYLGLUCOSAMINYLTRANSFERASE II"/>
    <property type="match status" value="1"/>
</dbReference>
<evidence type="ECO:0000256" key="10">
    <source>
        <dbReference type="ARBA" id="ARBA00022723"/>
    </source>
</evidence>
<keyword evidence="17 24" id="KW-0464">Manganese</keyword>
<evidence type="ECO:0000256" key="18">
    <source>
        <dbReference type="ARBA" id="ARBA00029663"/>
    </source>
</evidence>
<keyword evidence="11" id="KW-0735">Signal-anchor</keyword>
<evidence type="ECO:0000256" key="1">
    <source>
        <dbReference type="ARBA" id="ARBA00001936"/>
    </source>
</evidence>
<dbReference type="EC" id="2.4.1.143" evidence="5"/>
<dbReference type="PANTHER" id="PTHR12871:SF0">
    <property type="entry name" value="ALPHA-1,6-MANNOSYL-GLYCOPROTEIN 2-BETA-N-ACETYLGLUCOSAMINYLTRANSFERASE"/>
    <property type="match status" value="1"/>
</dbReference>
<accession>A0A9P0GQ39</accession>
<dbReference type="GO" id="GO:0000139">
    <property type="term" value="C:Golgi membrane"/>
    <property type="evidence" value="ECO:0007669"/>
    <property type="project" value="UniProtKB-SubCell"/>
</dbReference>
<feature type="binding site" evidence="24">
    <location>
        <position position="304"/>
    </location>
    <ligand>
        <name>Mn(2+)</name>
        <dbReference type="ChEBI" id="CHEBI:29035"/>
    </ligand>
</feature>
<comment type="cofactor">
    <cofactor evidence="1 24">
        <name>Mn(2+)</name>
        <dbReference type="ChEBI" id="CHEBI:29035"/>
    </cofactor>
</comment>
<name>A0A9P0GQ39_9CUCU</name>
<keyword evidence="8" id="KW-0808">Transferase</keyword>
<feature type="binding site" evidence="23">
    <location>
        <begin position="272"/>
        <end position="276"/>
    </location>
    <ligand>
        <name>substrate</name>
    </ligand>
</feature>
<dbReference type="Pfam" id="PF05060">
    <property type="entry name" value="MGAT2"/>
    <property type="match status" value="1"/>
</dbReference>
<reference evidence="27" key="1">
    <citation type="submission" date="2022-01" db="EMBL/GenBank/DDBJ databases">
        <authorList>
            <person name="King R."/>
        </authorList>
    </citation>
    <scope>NUCLEOTIDE SEQUENCE</scope>
</reference>
<comment type="similarity">
    <text evidence="4">Belongs to the glycosyltransferase 16 (GT16) protein family.</text>
</comment>
<feature type="disulfide bond" evidence="25">
    <location>
        <begin position="239"/>
        <end position="253"/>
    </location>
</feature>
<feature type="disulfide bond" evidence="25">
    <location>
        <begin position="415"/>
        <end position="424"/>
    </location>
</feature>
<evidence type="ECO:0000256" key="14">
    <source>
        <dbReference type="ARBA" id="ARBA00023136"/>
    </source>
</evidence>
<dbReference type="OrthoDB" id="6019616at2759"/>
<keyword evidence="10 24" id="KW-0479">Metal-binding</keyword>
<dbReference type="GO" id="GO:0005795">
    <property type="term" value="C:Golgi stack"/>
    <property type="evidence" value="ECO:0007669"/>
    <property type="project" value="InterPro"/>
</dbReference>
<dbReference type="GO" id="GO:0009312">
    <property type="term" value="P:oligosaccharide biosynthetic process"/>
    <property type="evidence" value="ECO:0007669"/>
    <property type="project" value="InterPro"/>
</dbReference>
<protein>
    <recommendedName>
        <fullName evidence="6">Alpha-1,6-mannosyl-glycoprotein 2-beta-N-acetylglucosaminyltransferase</fullName>
        <ecNumber evidence="5">2.4.1.143</ecNumber>
    </recommendedName>
    <alternativeName>
        <fullName evidence="21">Beta-1,2-N-acetylglucosaminyltransferase II</fullName>
    </alternativeName>
    <alternativeName>
        <fullName evidence="20">GlcNAc-T II</fullName>
    </alternativeName>
    <alternativeName>
        <fullName evidence="19">Mannoside acetylglucosaminyltransferase 2</fullName>
    </alternativeName>
    <alternativeName>
        <fullName evidence="18">N-glycosyl-oligosaccharide-glycoprotein N-acetylglucosaminyltransferase II</fullName>
    </alternativeName>
</protein>
<dbReference type="EMBL" id="OU892277">
    <property type="protein sequence ID" value="CAH1122483.1"/>
    <property type="molecule type" value="Genomic_DNA"/>
</dbReference>
<evidence type="ECO:0000256" key="11">
    <source>
        <dbReference type="ARBA" id="ARBA00022968"/>
    </source>
</evidence>
<comment type="pathway">
    <text evidence="3">Protein modification; protein glycosylation.</text>
</comment>
<feature type="binding site" evidence="24">
    <location>
        <position position="411"/>
    </location>
    <ligand>
        <name>Mn(2+)</name>
        <dbReference type="ChEBI" id="CHEBI:29035"/>
    </ligand>
</feature>
<keyword evidence="13" id="KW-0333">Golgi apparatus</keyword>
<evidence type="ECO:0000256" key="15">
    <source>
        <dbReference type="ARBA" id="ARBA00023157"/>
    </source>
</evidence>
<evidence type="ECO:0000256" key="12">
    <source>
        <dbReference type="ARBA" id="ARBA00022989"/>
    </source>
</evidence>
<evidence type="ECO:0000256" key="4">
    <source>
        <dbReference type="ARBA" id="ARBA00011011"/>
    </source>
</evidence>
<evidence type="ECO:0000313" key="27">
    <source>
        <dbReference type="EMBL" id="CAH1122483.1"/>
    </source>
</evidence>
<feature type="disulfide bond" evidence="25">
    <location>
        <begin position="376"/>
        <end position="474"/>
    </location>
</feature>
<evidence type="ECO:0000256" key="21">
    <source>
        <dbReference type="ARBA" id="ARBA00032915"/>
    </source>
</evidence>
<keyword evidence="14 26" id="KW-0472">Membrane</keyword>
<dbReference type="InterPro" id="IPR029044">
    <property type="entry name" value="Nucleotide-diphossugar_trans"/>
</dbReference>
<feature type="binding site" evidence="23">
    <location>
        <position position="197"/>
    </location>
    <ligand>
        <name>substrate</name>
    </ligand>
</feature>
<dbReference type="InterPro" id="IPR007754">
    <property type="entry name" value="GlcNAc_II"/>
</dbReference>
<gene>
    <name evidence="27" type="ORF">CEUTPL_LOCUS1548</name>
</gene>
<keyword evidence="9 26" id="KW-0812">Transmembrane</keyword>
<evidence type="ECO:0000256" key="16">
    <source>
        <dbReference type="ARBA" id="ARBA00023180"/>
    </source>
</evidence>